<dbReference type="GO" id="GO:0055129">
    <property type="term" value="P:L-proline biosynthetic process"/>
    <property type="evidence" value="ECO:0007669"/>
    <property type="project" value="TreeGrafter"/>
</dbReference>
<keyword evidence="2" id="KW-0521">NADP</keyword>
<dbReference type="Gene3D" id="3.40.50.720">
    <property type="entry name" value="NAD(P)-binding Rossmann-like Domain"/>
    <property type="match status" value="1"/>
</dbReference>
<keyword evidence="6" id="KW-1185">Reference proteome</keyword>
<sequence length="158" mass="16243">PPVVRCMPNTPALYGHGATGVYASDAVTAKQRASVSNVLNAVSEVVCWVDTEDQIDAVTAVSGSGPAYFFLVLEAMQEAGVKAGLSREVAAQLAAQTCLGAAHMALKSSDSFGELRRKVTSPNGTTHAAITHMEQGGMPACIRGALRAAAARSAELGE</sequence>
<dbReference type="AlphaFoldDB" id="A0A4P9Z658"/>
<comment type="similarity">
    <text evidence="1">Belongs to the pyrroline-5-carboxylate reductase family.</text>
</comment>
<accession>A0A4P9Z658</accession>
<dbReference type="SUPFAM" id="SSF48179">
    <property type="entry name" value="6-phosphogluconate dehydrogenase C-terminal domain-like"/>
    <property type="match status" value="1"/>
</dbReference>
<feature type="non-terminal residue" evidence="5">
    <location>
        <position position="1"/>
    </location>
</feature>
<organism evidence="5 6">
    <name type="scientific">Syncephalis pseudoplumigaleata</name>
    <dbReference type="NCBI Taxonomy" id="1712513"/>
    <lineage>
        <taxon>Eukaryota</taxon>
        <taxon>Fungi</taxon>
        <taxon>Fungi incertae sedis</taxon>
        <taxon>Zoopagomycota</taxon>
        <taxon>Zoopagomycotina</taxon>
        <taxon>Zoopagomycetes</taxon>
        <taxon>Zoopagales</taxon>
        <taxon>Piptocephalidaceae</taxon>
        <taxon>Syncephalis</taxon>
    </lineage>
</organism>
<evidence type="ECO:0000256" key="3">
    <source>
        <dbReference type="ARBA" id="ARBA00023002"/>
    </source>
</evidence>
<dbReference type="EMBL" id="KZ989179">
    <property type="protein sequence ID" value="RKP27612.1"/>
    <property type="molecule type" value="Genomic_DNA"/>
</dbReference>
<reference evidence="6" key="1">
    <citation type="journal article" date="2018" name="Nat. Microbiol.">
        <title>Leveraging single-cell genomics to expand the fungal tree of life.</title>
        <authorList>
            <person name="Ahrendt S.R."/>
            <person name="Quandt C.A."/>
            <person name="Ciobanu D."/>
            <person name="Clum A."/>
            <person name="Salamov A."/>
            <person name="Andreopoulos B."/>
            <person name="Cheng J.F."/>
            <person name="Woyke T."/>
            <person name="Pelin A."/>
            <person name="Henrissat B."/>
            <person name="Reynolds N.K."/>
            <person name="Benny G.L."/>
            <person name="Smith M.E."/>
            <person name="James T.Y."/>
            <person name="Grigoriev I.V."/>
        </authorList>
    </citation>
    <scope>NUCLEOTIDE SEQUENCE [LARGE SCALE GENOMIC DNA]</scope>
    <source>
        <strain evidence="6">Benny S71-1</strain>
    </source>
</reference>
<evidence type="ECO:0000256" key="1">
    <source>
        <dbReference type="ARBA" id="ARBA00005525"/>
    </source>
</evidence>
<proteinExistence type="inferred from homology"/>
<evidence type="ECO:0000259" key="4">
    <source>
        <dbReference type="Pfam" id="PF14748"/>
    </source>
</evidence>
<dbReference type="InterPro" id="IPR029036">
    <property type="entry name" value="P5CR_dimer"/>
</dbReference>
<evidence type="ECO:0000313" key="6">
    <source>
        <dbReference type="Proteomes" id="UP000278143"/>
    </source>
</evidence>
<evidence type="ECO:0000256" key="2">
    <source>
        <dbReference type="ARBA" id="ARBA00022857"/>
    </source>
</evidence>
<dbReference type="GO" id="GO:0004735">
    <property type="term" value="F:pyrroline-5-carboxylate reductase activity"/>
    <property type="evidence" value="ECO:0007669"/>
    <property type="project" value="TreeGrafter"/>
</dbReference>
<keyword evidence="3" id="KW-0560">Oxidoreductase</keyword>
<dbReference type="PANTHER" id="PTHR11645:SF0">
    <property type="entry name" value="PYRROLINE-5-CARBOXYLATE REDUCTASE 3"/>
    <property type="match status" value="1"/>
</dbReference>
<feature type="domain" description="Pyrroline-5-carboxylate reductase dimerisation" evidence="4">
    <location>
        <begin position="52"/>
        <end position="156"/>
    </location>
</feature>
<protein>
    <submittedName>
        <fullName evidence="5">Pyrroline-5-carboxylate reductase dimerization-domain-containing protein</fullName>
    </submittedName>
</protein>
<evidence type="ECO:0000313" key="5">
    <source>
        <dbReference type="EMBL" id="RKP27612.1"/>
    </source>
</evidence>
<dbReference type="PANTHER" id="PTHR11645">
    <property type="entry name" value="PYRROLINE-5-CARBOXYLATE REDUCTASE"/>
    <property type="match status" value="1"/>
</dbReference>
<dbReference type="Pfam" id="PF14748">
    <property type="entry name" value="P5CR_dimer"/>
    <property type="match status" value="1"/>
</dbReference>
<name>A0A4P9Z658_9FUNG</name>
<dbReference type="FunFam" id="1.10.3730.10:FF:000001">
    <property type="entry name" value="Pyrroline-5-carboxylate reductase"/>
    <property type="match status" value="1"/>
</dbReference>
<dbReference type="Gene3D" id="1.10.3730.10">
    <property type="entry name" value="ProC C-terminal domain-like"/>
    <property type="match status" value="1"/>
</dbReference>
<dbReference type="Proteomes" id="UP000278143">
    <property type="component" value="Unassembled WGS sequence"/>
</dbReference>
<feature type="non-terminal residue" evidence="5">
    <location>
        <position position="158"/>
    </location>
</feature>
<dbReference type="InterPro" id="IPR008927">
    <property type="entry name" value="6-PGluconate_DH-like_C_sf"/>
</dbReference>
<dbReference type="OrthoDB" id="10263291at2759"/>
<dbReference type="InterPro" id="IPR053790">
    <property type="entry name" value="P5CR-like_CS"/>
</dbReference>
<dbReference type="PROSITE" id="PS00521">
    <property type="entry name" value="P5CR"/>
    <property type="match status" value="1"/>
</dbReference>
<gene>
    <name evidence="5" type="ORF">SYNPS1DRAFT_1561</name>
</gene>